<dbReference type="InterPro" id="IPR011882">
    <property type="entry name" value="PaaC"/>
</dbReference>
<evidence type="ECO:0000313" key="1">
    <source>
        <dbReference type="EMBL" id="RVU45549.1"/>
    </source>
</evidence>
<dbReference type="InterPro" id="IPR012347">
    <property type="entry name" value="Ferritin-like"/>
</dbReference>
<dbReference type="NCBIfam" id="TIGR02158">
    <property type="entry name" value="PA_CoA_Oxy3"/>
    <property type="match status" value="1"/>
</dbReference>
<dbReference type="RefSeq" id="WP_128229638.1">
    <property type="nucleotide sequence ID" value="NZ_SACR01000004.1"/>
</dbReference>
<dbReference type="InterPro" id="IPR052703">
    <property type="entry name" value="Aromatic_CoA_ox/epox"/>
</dbReference>
<dbReference type="GO" id="GO:0010124">
    <property type="term" value="P:phenylacetate catabolic process"/>
    <property type="evidence" value="ECO:0007669"/>
    <property type="project" value="InterPro"/>
</dbReference>
<dbReference type="PANTHER" id="PTHR30458:SF0">
    <property type="entry name" value="1,2-PHENYLACETYL-COA EPOXIDASE, SUBUNIT C"/>
    <property type="match status" value="1"/>
</dbReference>
<sequence>MDAATATAVQLRLTPELQYVLRLADTGLVHAQRLSEWCGHAPVLEEDIALTNMALDLLGQARALLTHAAALEGQGLDEDRLAYWREHDQFFNLTLVEQPLRKPGAHAPGGDFADTVLRNFVLASWLKAACAALQTSRDETLAGIAAKSLKEARYHQQHNADWVQRLGDGTEESARRMAAAVQRLWPYTAEMFEHDAVDEAARTSGLGPARQDLRAAWQAEVAEVFAAAGLTLPPDTPFRSTGTQGRHSEHLGYLLAEMQVLQRQHPGGRW</sequence>
<dbReference type="SUPFAM" id="SSF47240">
    <property type="entry name" value="Ferritin-like"/>
    <property type="match status" value="1"/>
</dbReference>
<proteinExistence type="predicted"/>
<dbReference type="InterPro" id="IPR009078">
    <property type="entry name" value="Ferritin-like_SF"/>
</dbReference>
<gene>
    <name evidence="1" type="primary">paaI</name>
    <name evidence="1" type="ORF">EOE66_15690</name>
</gene>
<reference evidence="1 2" key="1">
    <citation type="submission" date="2019-01" db="EMBL/GenBank/DDBJ databases">
        <authorList>
            <person name="Chen W.-M."/>
        </authorList>
    </citation>
    <scope>NUCLEOTIDE SEQUENCE [LARGE SCALE GENOMIC DNA]</scope>
    <source>
        <strain evidence="1 2">KYPY4</strain>
    </source>
</reference>
<accession>A0A437RFM0</accession>
<evidence type="ECO:0000313" key="2">
    <source>
        <dbReference type="Proteomes" id="UP000285575"/>
    </source>
</evidence>
<dbReference type="GO" id="GO:0005829">
    <property type="term" value="C:cytosol"/>
    <property type="evidence" value="ECO:0007669"/>
    <property type="project" value="TreeGrafter"/>
</dbReference>
<comment type="caution">
    <text evidence="1">The sequence shown here is derived from an EMBL/GenBank/DDBJ whole genome shotgun (WGS) entry which is preliminary data.</text>
</comment>
<keyword evidence="2" id="KW-1185">Reference proteome</keyword>
<name>A0A437RFM0_9BURK</name>
<dbReference type="Gene3D" id="1.20.1260.10">
    <property type="match status" value="1"/>
</dbReference>
<dbReference type="Proteomes" id="UP000285575">
    <property type="component" value="Unassembled WGS sequence"/>
</dbReference>
<dbReference type="PIRSF" id="PIRSF037834">
    <property type="entry name" value="PA_CoA_Oase3"/>
    <property type="match status" value="1"/>
</dbReference>
<dbReference type="PANTHER" id="PTHR30458">
    <property type="entry name" value="PHENYLACETIC ACID DEGRADATION PROTEIN PAA"/>
    <property type="match status" value="1"/>
</dbReference>
<dbReference type="Pfam" id="PF05138">
    <property type="entry name" value="PaaA_PaaC"/>
    <property type="match status" value="1"/>
</dbReference>
<protein>
    <submittedName>
        <fullName evidence="1">Phenylacetate-CoA oxygenase subunit PaaI</fullName>
    </submittedName>
</protein>
<dbReference type="OrthoDB" id="9789947at2"/>
<dbReference type="AlphaFoldDB" id="A0A437RFM0"/>
<dbReference type="EMBL" id="SACR01000004">
    <property type="protein sequence ID" value="RVU45549.1"/>
    <property type="molecule type" value="Genomic_DNA"/>
</dbReference>
<organism evidence="1 2">
    <name type="scientific">Rubrivivax rivuli</name>
    <dbReference type="NCBI Taxonomy" id="1862385"/>
    <lineage>
        <taxon>Bacteria</taxon>
        <taxon>Pseudomonadati</taxon>
        <taxon>Pseudomonadota</taxon>
        <taxon>Betaproteobacteria</taxon>
        <taxon>Burkholderiales</taxon>
        <taxon>Sphaerotilaceae</taxon>
        <taxon>Rubrivivax</taxon>
    </lineage>
</organism>
<dbReference type="InterPro" id="IPR007814">
    <property type="entry name" value="PaaA_PaaC"/>
</dbReference>